<comment type="similarity">
    <text evidence="1">Belongs to the carotenoid/retinoid oxidoreductase family.</text>
</comment>
<evidence type="ECO:0000313" key="3">
    <source>
        <dbReference type="Proteomes" id="UP001056201"/>
    </source>
</evidence>
<dbReference type="RefSeq" id="WP_250194587.1">
    <property type="nucleotide sequence ID" value="NZ_CP097635.1"/>
</dbReference>
<dbReference type="InterPro" id="IPR036188">
    <property type="entry name" value="FAD/NAD-bd_sf"/>
</dbReference>
<dbReference type="SUPFAM" id="SSF51905">
    <property type="entry name" value="FAD/NAD(P)-binding domain"/>
    <property type="match status" value="1"/>
</dbReference>
<dbReference type="Proteomes" id="UP001056201">
    <property type="component" value="Chromosome 1"/>
</dbReference>
<sequence length="412" mass="44735">MNVAVVGGGYSGCLAALLLAEQGHRVDLYEAGDALGGILRDAVLPQGRFFPGCQYINIDPVLMALVDTVEGTTLQRFDHRYGSWNDLFGAVRVHHDFAQPVVPGPLGALQPVAEGEQDTLGGRLAAYEARVAGPLTAWAARHGAPDALAAQNAAALQVGRVFYADDAAAMQQAKQQDDRADRLYGLPRSHFDPPRPLQQAALPLDGFDAFIQALQTALQRRGVQIHLQAPVKPLPGADGRIQLQLRQQPIAADAVVWCANPTALLQRLGGERLQSPALRCVNLFARLEGRAPEAPVYYQAFGATHPLLRLFCYGGERPRITVEALDEAWPLADLVAAAEQVLHDLGWDLRLADASLQPQLRYSLLTTHDLHCIERFGRQAARQGIITGGWQHYGRDPRLHHIFAEMAAAGLA</sequence>
<gene>
    <name evidence="2" type="ORF">MW290_10375</name>
</gene>
<dbReference type="PANTHER" id="PTHR43734:SF1">
    <property type="entry name" value="PHYTOENE DESATURASE"/>
    <property type="match status" value="1"/>
</dbReference>
<dbReference type="Gene3D" id="3.50.50.60">
    <property type="entry name" value="FAD/NAD(P)-binding domain"/>
    <property type="match status" value="1"/>
</dbReference>
<dbReference type="Gene3D" id="3.40.50.720">
    <property type="entry name" value="NAD(P)-binding Rossmann-like Domain"/>
    <property type="match status" value="1"/>
</dbReference>
<name>A0ABY4S1R4_AQUTE</name>
<protein>
    <submittedName>
        <fullName evidence="2">NAD(P)-binding protein</fullName>
    </submittedName>
</protein>
<dbReference type="EMBL" id="CP097635">
    <property type="protein sequence ID" value="URI06324.1"/>
    <property type="molecule type" value="Genomic_DNA"/>
</dbReference>
<proteinExistence type="inferred from homology"/>
<reference evidence="2" key="1">
    <citation type="submission" date="2022-05" db="EMBL/GenBank/DDBJ databases">
        <title>An RpoN-dependent PEP-CTERM gene is involved in floc formation of an Aquincola tertiaricarbonis strain.</title>
        <authorList>
            <person name="Qiu D."/>
            <person name="Xia M."/>
        </authorList>
    </citation>
    <scope>NUCLEOTIDE SEQUENCE</scope>
    <source>
        <strain evidence="2">RN12</strain>
    </source>
</reference>
<keyword evidence="3" id="KW-1185">Reference proteome</keyword>
<evidence type="ECO:0000256" key="1">
    <source>
        <dbReference type="ARBA" id="ARBA00006046"/>
    </source>
</evidence>
<dbReference type="Gene3D" id="3.30.9.10">
    <property type="entry name" value="D-Amino Acid Oxidase, subunit A, domain 2"/>
    <property type="match status" value="1"/>
</dbReference>
<organism evidence="2 3">
    <name type="scientific">Aquincola tertiaricarbonis</name>
    <dbReference type="NCBI Taxonomy" id="391953"/>
    <lineage>
        <taxon>Bacteria</taxon>
        <taxon>Pseudomonadati</taxon>
        <taxon>Pseudomonadota</taxon>
        <taxon>Betaproteobacteria</taxon>
        <taxon>Burkholderiales</taxon>
        <taxon>Sphaerotilaceae</taxon>
        <taxon>Aquincola</taxon>
    </lineage>
</organism>
<accession>A0ABY4S1R4</accession>
<dbReference type="PANTHER" id="PTHR43734">
    <property type="entry name" value="PHYTOENE DESATURASE"/>
    <property type="match status" value="1"/>
</dbReference>
<evidence type="ECO:0000313" key="2">
    <source>
        <dbReference type="EMBL" id="URI06324.1"/>
    </source>
</evidence>
<dbReference type="Pfam" id="PF13450">
    <property type="entry name" value="NAD_binding_8"/>
    <property type="match status" value="1"/>
</dbReference>